<dbReference type="InterPro" id="IPR050465">
    <property type="entry name" value="UPF0194_transport"/>
</dbReference>
<dbReference type="EMBL" id="SZVO01000015">
    <property type="protein sequence ID" value="TKT88600.1"/>
    <property type="molecule type" value="Genomic_DNA"/>
</dbReference>
<dbReference type="PANTHER" id="PTHR32347">
    <property type="entry name" value="EFFLUX SYSTEM COMPONENT YKNX-RELATED"/>
    <property type="match status" value="1"/>
</dbReference>
<comment type="caution">
    <text evidence="4">The sequence shown here is derived from an EMBL/GenBank/DDBJ whole genome shotgun (WGS) entry which is preliminary data.</text>
</comment>
<name>A0A4U6CV37_9BACT</name>
<reference evidence="4 5" key="1">
    <citation type="submission" date="2019-05" db="EMBL/GenBank/DDBJ databases">
        <title>Dyadobacter AR-3-8 sp. nov., isolated from arctic soil.</title>
        <authorList>
            <person name="Chaudhary D.K."/>
        </authorList>
    </citation>
    <scope>NUCLEOTIDE SEQUENCE [LARGE SCALE GENOMIC DNA]</scope>
    <source>
        <strain evidence="4 5">AR-3-8</strain>
    </source>
</reference>
<dbReference type="RefSeq" id="WP_137343137.1">
    <property type="nucleotide sequence ID" value="NZ_BSQH01000011.1"/>
</dbReference>
<organism evidence="4 5">
    <name type="scientific">Dyadobacter frigoris</name>
    <dbReference type="NCBI Taxonomy" id="2576211"/>
    <lineage>
        <taxon>Bacteria</taxon>
        <taxon>Pseudomonadati</taxon>
        <taxon>Bacteroidota</taxon>
        <taxon>Cytophagia</taxon>
        <taxon>Cytophagales</taxon>
        <taxon>Spirosomataceae</taxon>
        <taxon>Dyadobacter</taxon>
    </lineage>
</organism>
<dbReference type="Gene3D" id="2.40.30.170">
    <property type="match status" value="1"/>
</dbReference>
<keyword evidence="3" id="KW-0812">Transmembrane</keyword>
<evidence type="ECO:0000313" key="5">
    <source>
        <dbReference type="Proteomes" id="UP000304900"/>
    </source>
</evidence>
<dbReference type="PANTHER" id="PTHR32347:SF14">
    <property type="entry name" value="EFFLUX SYSTEM COMPONENT YKNX-RELATED"/>
    <property type="match status" value="1"/>
</dbReference>
<dbReference type="OrthoDB" id="9806939at2"/>
<accession>A0A4U6CV37</accession>
<dbReference type="GO" id="GO:0030313">
    <property type="term" value="C:cell envelope"/>
    <property type="evidence" value="ECO:0007669"/>
    <property type="project" value="UniProtKB-SubCell"/>
</dbReference>
<feature type="transmembrane region" description="Helical" evidence="3">
    <location>
        <begin position="18"/>
        <end position="35"/>
    </location>
</feature>
<keyword evidence="3" id="KW-1133">Transmembrane helix</keyword>
<dbReference type="Proteomes" id="UP000304900">
    <property type="component" value="Unassembled WGS sequence"/>
</dbReference>
<keyword evidence="3" id="KW-0472">Membrane</keyword>
<evidence type="ECO:0000256" key="3">
    <source>
        <dbReference type="SAM" id="Phobius"/>
    </source>
</evidence>
<comment type="subcellular location">
    <subcellularLocation>
        <location evidence="1">Cell envelope</location>
    </subcellularLocation>
</comment>
<evidence type="ECO:0000256" key="1">
    <source>
        <dbReference type="ARBA" id="ARBA00004196"/>
    </source>
</evidence>
<sequence>MDREVEPLYVQKQNNRRWIVGVAVIIAIAAGIYLLRRSLQGTIEASRIRTAAVETGDVENTITASGEIIPAYEQIITSPIRASIRRILINPGTPVSPGQAIVDLDKSLTEIELEKFQNQLALKRNSIEQLRMKLNKNLFDAEINDKIKSLNINKLRADFEDAKRLQKVGGGTGEDITRAENELKIAELEKKQLENDLSYNRESMGASLKETELGAQIEGNNLKELSHKLKMADIVADRKGVLTWVNDNIGSSVNEGEMLAKVADLGSFRIDGSCSDVYADQVKSGLSVIVKLNETILRGQIFQVKPSIKNGIIEFVVQLDNSKNESLRPNMKVEVYIITNRSLKTLRVANGPTFNGKRKQFVYIMKNGIAYRREVEIGLSNFDYVEIKRGVQKGESVVLSDMSQFENLEEISIKQP</sequence>
<keyword evidence="5" id="KW-1185">Reference proteome</keyword>
<evidence type="ECO:0000313" key="4">
    <source>
        <dbReference type="EMBL" id="TKT88600.1"/>
    </source>
</evidence>
<proteinExistence type="predicted"/>
<evidence type="ECO:0000256" key="2">
    <source>
        <dbReference type="ARBA" id="ARBA00023054"/>
    </source>
</evidence>
<dbReference type="AlphaFoldDB" id="A0A4U6CV37"/>
<protein>
    <submittedName>
        <fullName evidence="4">Efflux RND transporter periplasmic adaptor subunit</fullName>
    </submittedName>
</protein>
<dbReference type="Gene3D" id="2.40.420.20">
    <property type="match status" value="1"/>
</dbReference>
<keyword evidence="2" id="KW-0175">Coiled coil</keyword>
<gene>
    <name evidence="4" type="ORF">FDK13_27015</name>
</gene>